<comment type="caution">
    <text evidence="1">The sequence shown here is derived from an EMBL/GenBank/DDBJ whole genome shotgun (WGS) entry which is preliminary data.</text>
</comment>
<protein>
    <submittedName>
        <fullName evidence="1">Uncharacterized protein</fullName>
    </submittedName>
</protein>
<dbReference type="Proteomes" id="UP000237798">
    <property type="component" value="Unassembled WGS sequence"/>
</dbReference>
<dbReference type="InterPro" id="IPR035387">
    <property type="entry name" value="DUF5406"/>
</dbReference>
<dbReference type="EMBL" id="PVXP01000015">
    <property type="protein sequence ID" value="PRR85544.1"/>
    <property type="molecule type" value="Genomic_DNA"/>
</dbReference>
<evidence type="ECO:0000313" key="1">
    <source>
        <dbReference type="EMBL" id="PRR85544.1"/>
    </source>
</evidence>
<dbReference type="Pfam" id="PF17400">
    <property type="entry name" value="DUF5406"/>
    <property type="match status" value="1"/>
</dbReference>
<keyword evidence="2" id="KW-1185">Reference proteome</keyword>
<accession>A0A2T0BNT8</accession>
<sequence length="114" mass="13282">MKHYDNTDNFRKRTHTVRVTFQFEDYKGHIAYKMGGNCMGLDILNTFDPECTNQDDIDSFVENDCNFAFNEDMNLFSLTLSNDKGETVEFEEDEDSDINKKVVAIEIIDCKEDK</sequence>
<dbReference type="OrthoDB" id="2192541at2"/>
<dbReference type="AlphaFoldDB" id="A0A2T0BNT8"/>
<organism evidence="1 2">
    <name type="scientific">Clostridium luticellarii</name>
    <dbReference type="NCBI Taxonomy" id="1691940"/>
    <lineage>
        <taxon>Bacteria</taxon>
        <taxon>Bacillati</taxon>
        <taxon>Bacillota</taxon>
        <taxon>Clostridia</taxon>
        <taxon>Eubacteriales</taxon>
        <taxon>Clostridiaceae</taxon>
        <taxon>Clostridium</taxon>
    </lineage>
</organism>
<name>A0A2T0BNT8_9CLOT</name>
<gene>
    <name evidence="1" type="ORF">CLLU_14650</name>
</gene>
<reference evidence="1 2" key="1">
    <citation type="submission" date="2018-03" db="EMBL/GenBank/DDBJ databases">
        <title>Genome sequence of Clostridium luticellarii DSM 29923.</title>
        <authorList>
            <person name="Poehlein A."/>
            <person name="Daniel R."/>
        </authorList>
    </citation>
    <scope>NUCLEOTIDE SEQUENCE [LARGE SCALE GENOMIC DNA]</scope>
    <source>
        <strain evidence="1 2">DSM 29923</strain>
    </source>
</reference>
<evidence type="ECO:0000313" key="2">
    <source>
        <dbReference type="Proteomes" id="UP000237798"/>
    </source>
</evidence>
<proteinExistence type="predicted"/>
<dbReference type="RefSeq" id="WP_106009064.1">
    <property type="nucleotide sequence ID" value="NZ_PVXP01000015.1"/>
</dbReference>